<dbReference type="Gene3D" id="3.10.450.60">
    <property type="match status" value="1"/>
</dbReference>
<dbReference type="GO" id="GO:0034440">
    <property type="term" value="P:lipid oxidation"/>
    <property type="evidence" value="ECO:0007669"/>
    <property type="project" value="InterPro"/>
</dbReference>
<protein>
    <submittedName>
        <fullName evidence="5">LOXE3 isomerase</fullName>
    </submittedName>
</protein>
<dbReference type="SUPFAM" id="SSF48484">
    <property type="entry name" value="Lipoxigenase"/>
    <property type="match status" value="1"/>
</dbReference>
<keyword evidence="2" id="KW-0223">Dioxygenase</keyword>
<dbReference type="PANTHER" id="PTHR11771">
    <property type="entry name" value="LIPOXYGENASE"/>
    <property type="match status" value="1"/>
</dbReference>
<comment type="caution">
    <text evidence="5">The sequence shown here is derived from an EMBL/GenBank/DDBJ whole genome shotgun (WGS) entry which is preliminary data.</text>
</comment>
<name>A0A7K9SQ15_9PICI</name>
<evidence type="ECO:0000259" key="4">
    <source>
        <dbReference type="PROSITE" id="PS51393"/>
    </source>
</evidence>
<keyword evidence="3" id="KW-0560">Oxidoreductase</keyword>
<accession>A0A7K9SQ15</accession>
<dbReference type="InterPro" id="IPR000907">
    <property type="entry name" value="LipOase"/>
</dbReference>
<dbReference type="InterPro" id="IPR013819">
    <property type="entry name" value="LipOase_C"/>
</dbReference>
<keyword evidence="6" id="KW-1185">Reference proteome</keyword>
<sequence>MVAPSLGPSTSLQREMEGGRLFLADYGLLEGLPTGSLGGEPQFLAAPLCLLWLSHRGDLLPIAIQLSQHAGPHAPIFLPGDGHWGWTLAKLWVRLAHFTLHEMVT</sequence>
<dbReference type="EMBL" id="VWZX01002805">
    <property type="protein sequence ID" value="NXI37606.1"/>
    <property type="molecule type" value="Genomic_DNA"/>
</dbReference>
<dbReference type="InterPro" id="IPR036226">
    <property type="entry name" value="LipOase_C_sf"/>
</dbReference>
<organism evidence="5 6">
    <name type="scientific">Galbula dea</name>
    <dbReference type="NCBI Taxonomy" id="1109041"/>
    <lineage>
        <taxon>Eukaryota</taxon>
        <taxon>Metazoa</taxon>
        <taxon>Chordata</taxon>
        <taxon>Craniata</taxon>
        <taxon>Vertebrata</taxon>
        <taxon>Euteleostomi</taxon>
        <taxon>Archelosauria</taxon>
        <taxon>Archosauria</taxon>
        <taxon>Dinosauria</taxon>
        <taxon>Saurischia</taxon>
        <taxon>Theropoda</taxon>
        <taxon>Coelurosauria</taxon>
        <taxon>Aves</taxon>
        <taxon>Neognathae</taxon>
        <taxon>Neoaves</taxon>
        <taxon>Telluraves</taxon>
        <taxon>Coraciimorphae</taxon>
        <taxon>Piciformes</taxon>
        <taxon>Galbulidae</taxon>
        <taxon>Galbula</taxon>
    </lineage>
</organism>
<feature type="non-terminal residue" evidence="5">
    <location>
        <position position="105"/>
    </location>
</feature>
<dbReference type="GO" id="GO:0016853">
    <property type="term" value="F:isomerase activity"/>
    <property type="evidence" value="ECO:0007669"/>
    <property type="project" value="UniProtKB-KW"/>
</dbReference>
<reference evidence="5 6" key="1">
    <citation type="submission" date="2019-09" db="EMBL/GenBank/DDBJ databases">
        <title>Bird 10,000 Genomes (B10K) Project - Family phase.</title>
        <authorList>
            <person name="Zhang G."/>
        </authorList>
    </citation>
    <scope>NUCLEOTIDE SEQUENCE [LARGE SCALE GENOMIC DNA]</scope>
    <source>
        <strain evidence="5">B10K-DU-001-62</strain>
        <tissue evidence="5">Muscle</tissue>
    </source>
</reference>
<keyword evidence="1" id="KW-0479">Metal-binding</keyword>
<gene>
    <name evidence="5" type="primary">Aloxe3_0</name>
    <name evidence="5" type="ORF">GALDEA_R16111</name>
</gene>
<evidence type="ECO:0000256" key="3">
    <source>
        <dbReference type="ARBA" id="ARBA00023002"/>
    </source>
</evidence>
<evidence type="ECO:0000256" key="1">
    <source>
        <dbReference type="ARBA" id="ARBA00022723"/>
    </source>
</evidence>
<evidence type="ECO:0000313" key="5">
    <source>
        <dbReference type="EMBL" id="NXI37606.1"/>
    </source>
</evidence>
<dbReference type="GO" id="GO:0016702">
    <property type="term" value="F:oxidoreductase activity, acting on single donors with incorporation of molecular oxygen, incorporation of two atoms of oxygen"/>
    <property type="evidence" value="ECO:0007669"/>
    <property type="project" value="InterPro"/>
</dbReference>
<proteinExistence type="predicted"/>
<feature type="non-terminal residue" evidence="5">
    <location>
        <position position="1"/>
    </location>
</feature>
<dbReference type="OrthoDB" id="407298at2759"/>
<dbReference type="PROSITE" id="PS51393">
    <property type="entry name" value="LIPOXYGENASE_3"/>
    <property type="match status" value="1"/>
</dbReference>
<dbReference type="Proteomes" id="UP000566440">
    <property type="component" value="Unassembled WGS sequence"/>
</dbReference>
<feature type="domain" description="Lipoxygenase" evidence="4">
    <location>
        <begin position="1"/>
        <end position="105"/>
    </location>
</feature>
<dbReference type="AlphaFoldDB" id="A0A7K9SQ15"/>
<evidence type="ECO:0000256" key="2">
    <source>
        <dbReference type="ARBA" id="ARBA00022964"/>
    </source>
</evidence>
<dbReference type="GO" id="GO:0046872">
    <property type="term" value="F:metal ion binding"/>
    <property type="evidence" value="ECO:0007669"/>
    <property type="project" value="UniProtKB-KW"/>
</dbReference>
<evidence type="ECO:0000313" key="6">
    <source>
        <dbReference type="Proteomes" id="UP000566440"/>
    </source>
</evidence>
<keyword evidence="5" id="KW-0413">Isomerase</keyword>